<keyword evidence="2" id="KW-1185">Reference proteome</keyword>
<evidence type="ECO:0000313" key="2">
    <source>
        <dbReference type="Proteomes" id="UP001204615"/>
    </source>
</evidence>
<dbReference type="Pfam" id="PF07166">
    <property type="entry name" value="DUF1398"/>
    <property type="match status" value="1"/>
</dbReference>
<protein>
    <submittedName>
        <fullName evidence="1">DUF1398 family protein</fullName>
    </submittedName>
</protein>
<evidence type="ECO:0000313" key="1">
    <source>
        <dbReference type="EMBL" id="MCP1374711.1"/>
    </source>
</evidence>
<dbReference type="SUPFAM" id="SSF160419">
    <property type="entry name" value="YdfO-like"/>
    <property type="match status" value="1"/>
</dbReference>
<dbReference type="RefSeq" id="WP_253566595.1">
    <property type="nucleotide sequence ID" value="NZ_JAMZEK010000002.1"/>
</dbReference>
<dbReference type="EMBL" id="JAMZEK010000002">
    <property type="protein sequence ID" value="MCP1374711.1"/>
    <property type="molecule type" value="Genomic_DNA"/>
</dbReference>
<proteinExistence type="predicted"/>
<dbReference type="Proteomes" id="UP001204615">
    <property type="component" value="Unassembled WGS sequence"/>
</dbReference>
<sequence length="131" mass="14462">MDDRTRTIIASAFEASSQGRIHFGDMIGQLMRARVESYHVDYRAGRATCYLPDGDTLDVGVELTSPGIADTFDVDALRAAIRGAQQGQVMYPQFKQLSQAAGCCSYTVWIAGRHVTYAGRRGDTHVERFPD</sequence>
<gene>
    <name evidence="1" type="ORF">NC595_11630</name>
</gene>
<dbReference type="Gene3D" id="3.30.1810.10">
    <property type="entry name" value="YdfO-like"/>
    <property type="match status" value="1"/>
</dbReference>
<comment type="caution">
    <text evidence="1">The sequence shown here is derived from an EMBL/GenBank/DDBJ whole genome shotgun (WGS) entry which is preliminary data.</text>
</comment>
<dbReference type="InterPro" id="IPR036696">
    <property type="entry name" value="YdfO-like_sf"/>
</dbReference>
<reference evidence="1 2" key="1">
    <citation type="submission" date="2022-06" db="EMBL/GenBank/DDBJ databases">
        <title>Dyella sp. Sa strain:Sa Genome sequencing.</title>
        <authorList>
            <person name="Park S."/>
        </authorList>
    </citation>
    <scope>NUCLEOTIDE SEQUENCE [LARGE SCALE GENOMIC DNA]</scope>
    <source>
        <strain evidence="1 2">Sa</strain>
    </source>
</reference>
<name>A0ABT1FBF9_9GAMM</name>
<dbReference type="InterPro" id="IPR009833">
    <property type="entry name" value="DUF1398"/>
</dbReference>
<organism evidence="1 2">
    <name type="scientific">Dyella lutea</name>
    <dbReference type="NCBI Taxonomy" id="2950441"/>
    <lineage>
        <taxon>Bacteria</taxon>
        <taxon>Pseudomonadati</taxon>
        <taxon>Pseudomonadota</taxon>
        <taxon>Gammaproteobacteria</taxon>
        <taxon>Lysobacterales</taxon>
        <taxon>Rhodanobacteraceae</taxon>
        <taxon>Dyella</taxon>
    </lineage>
</organism>
<accession>A0ABT1FBF9</accession>